<reference evidence="1" key="1">
    <citation type="submission" date="2022-09" db="EMBL/GenBank/DDBJ databases">
        <title>Winslowiella arboricola sp. nov., isolated from bleeding cankers on broadleaf hosts.</title>
        <authorList>
            <person name="Brady C."/>
            <person name="Kaur S."/>
            <person name="Crampton B."/>
            <person name="Maddock D."/>
            <person name="Arnold D."/>
            <person name="Denman S."/>
        </authorList>
    </citation>
    <scope>NUCLEOTIDE SEQUENCE</scope>
    <source>
        <strain evidence="1">BAC 15a-03b</strain>
    </source>
</reference>
<name>A0A9J6PQB2_9GAMM</name>
<dbReference type="Pfam" id="PF10893">
    <property type="entry name" value="Phage_186_Fil"/>
    <property type="match status" value="1"/>
</dbReference>
<keyword evidence="2" id="KW-1185">Reference proteome</keyword>
<sequence>MMTISIAPLLKRQNPSPAYGHGWIMGENGHRWHPSNNQKALLHDLSSAKPTLLARIKRRMGG</sequence>
<dbReference type="Proteomes" id="UP001064262">
    <property type="component" value="Unassembled WGS sequence"/>
</dbReference>
<dbReference type="EMBL" id="JAODIM010000040">
    <property type="protein sequence ID" value="MCU5777808.1"/>
    <property type="molecule type" value="Genomic_DNA"/>
</dbReference>
<organism evidence="1 2">
    <name type="scientific">Winslowiella arboricola</name>
    <dbReference type="NCBI Taxonomy" id="2978220"/>
    <lineage>
        <taxon>Bacteria</taxon>
        <taxon>Pseudomonadati</taxon>
        <taxon>Pseudomonadota</taxon>
        <taxon>Gammaproteobacteria</taxon>
        <taxon>Enterobacterales</taxon>
        <taxon>Erwiniaceae</taxon>
        <taxon>Winslowiella</taxon>
    </lineage>
</organism>
<comment type="caution">
    <text evidence="1">The sequence shown here is derived from an EMBL/GenBank/DDBJ whole genome shotgun (WGS) entry which is preliminary data.</text>
</comment>
<dbReference type="RefSeq" id="WP_267142459.1">
    <property type="nucleotide sequence ID" value="NZ_JAODIL010000069.1"/>
</dbReference>
<dbReference type="AlphaFoldDB" id="A0A9J6PQB2"/>
<accession>A0A9J6PQB2</accession>
<gene>
    <name evidence="1" type="ORF">N5923_09915</name>
</gene>
<dbReference type="InterPro" id="IPR021221">
    <property type="entry name" value="Fil"/>
</dbReference>
<evidence type="ECO:0000313" key="2">
    <source>
        <dbReference type="Proteomes" id="UP001064262"/>
    </source>
</evidence>
<evidence type="ECO:0000313" key="1">
    <source>
        <dbReference type="EMBL" id="MCU5777808.1"/>
    </source>
</evidence>
<protein>
    <submittedName>
        <fullName evidence="1">DUF2724 domain-containing protein</fullName>
    </submittedName>
</protein>
<proteinExistence type="predicted"/>